<dbReference type="Pfam" id="PF01796">
    <property type="entry name" value="OB_ChsH2_C"/>
    <property type="match status" value="1"/>
</dbReference>
<dbReference type="InterPro" id="IPR002878">
    <property type="entry name" value="ChsH2_C"/>
</dbReference>
<dbReference type="InterPro" id="IPR012340">
    <property type="entry name" value="NA-bd_OB-fold"/>
</dbReference>
<feature type="domain" description="ChsH2 rubredoxin-like zinc ribbon" evidence="2">
    <location>
        <begin position="18"/>
        <end position="53"/>
    </location>
</feature>
<evidence type="ECO:0000259" key="1">
    <source>
        <dbReference type="Pfam" id="PF01796"/>
    </source>
</evidence>
<sequence length="140" mass="15993">MNGQKPIPLKTQDNQHYWDMADQHELALQKCNDCGEYAHPPGPSCVHCGSTNLTWESLGNNIEATIYSYIISYRPFLPGFQDDLPLIIAQAELKQIPEIKLMCNLLRCNPENVQIGMPVKMIWDDITEDRALPQWVPQEV</sequence>
<protein>
    <recommendedName>
        <fullName evidence="5">DNA-binding protein</fullName>
    </recommendedName>
</protein>
<dbReference type="Proteomes" id="UP000182945">
    <property type="component" value="Chromosome"/>
</dbReference>
<dbReference type="PANTHER" id="PTHR34075">
    <property type="entry name" value="BLR3430 PROTEIN"/>
    <property type="match status" value="1"/>
</dbReference>
<dbReference type="GeneID" id="71515127"/>
<dbReference type="EMBL" id="CP017962">
    <property type="protein sequence ID" value="APC48877.1"/>
    <property type="molecule type" value="Genomic_DNA"/>
</dbReference>
<dbReference type="Pfam" id="PF12172">
    <property type="entry name" value="zf-ChsH2"/>
    <property type="match status" value="1"/>
</dbReference>
<dbReference type="PANTHER" id="PTHR34075:SF5">
    <property type="entry name" value="BLR3430 PROTEIN"/>
    <property type="match status" value="1"/>
</dbReference>
<accession>A0AAC9NKV6</accession>
<gene>
    <name evidence="3" type="ORF">BME96_12020</name>
</gene>
<dbReference type="InterPro" id="IPR052513">
    <property type="entry name" value="Thioester_dehydratase-like"/>
</dbReference>
<name>A0AAC9NKV6_VIRHA</name>
<dbReference type="SUPFAM" id="SSF50249">
    <property type="entry name" value="Nucleic acid-binding proteins"/>
    <property type="match status" value="1"/>
</dbReference>
<dbReference type="Gene3D" id="6.10.30.10">
    <property type="match status" value="1"/>
</dbReference>
<dbReference type="AlphaFoldDB" id="A0AAC9NKV6"/>
<evidence type="ECO:0000313" key="3">
    <source>
        <dbReference type="EMBL" id="APC48877.1"/>
    </source>
</evidence>
<proteinExistence type="predicted"/>
<reference evidence="3 4" key="1">
    <citation type="submission" date="2016-11" db="EMBL/GenBank/DDBJ databases">
        <title>Complete genome sequencing of Virgibacillus halodenitrificans PDB-F2.</title>
        <authorList>
            <person name="Sun Z."/>
            <person name="Zhou Y."/>
            <person name="Li H."/>
        </authorList>
    </citation>
    <scope>NUCLEOTIDE SEQUENCE [LARGE SCALE GENOMIC DNA]</scope>
    <source>
        <strain evidence="3 4">PDB-F2</strain>
    </source>
</reference>
<feature type="domain" description="ChsH2 C-terminal OB-fold" evidence="1">
    <location>
        <begin position="63"/>
        <end position="123"/>
    </location>
</feature>
<dbReference type="InterPro" id="IPR022002">
    <property type="entry name" value="ChsH2_Znr"/>
</dbReference>
<evidence type="ECO:0000259" key="2">
    <source>
        <dbReference type="Pfam" id="PF12172"/>
    </source>
</evidence>
<dbReference type="KEGG" id="vhl:BME96_12020"/>
<organism evidence="3 4">
    <name type="scientific">Virgibacillus halodenitrificans</name>
    <name type="common">Bacillus halodenitrificans</name>
    <dbReference type="NCBI Taxonomy" id="1482"/>
    <lineage>
        <taxon>Bacteria</taxon>
        <taxon>Bacillati</taxon>
        <taxon>Bacillota</taxon>
        <taxon>Bacilli</taxon>
        <taxon>Bacillales</taxon>
        <taxon>Bacillaceae</taxon>
        <taxon>Virgibacillus</taxon>
    </lineage>
</organism>
<evidence type="ECO:0000313" key="4">
    <source>
        <dbReference type="Proteomes" id="UP000182945"/>
    </source>
</evidence>
<evidence type="ECO:0008006" key="5">
    <source>
        <dbReference type="Google" id="ProtNLM"/>
    </source>
</evidence>
<dbReference type="RefSeq" id="WP_071649168.1">
    <property type="nucleotide sequence ID" value="NZ_CP017962.1"/>
</dbReference>